<reference evidence="2 3" key="1">
    <citation type="submission" date="2024-05" db="EMBL/GenBank/DDBJ databases">
        <title>A draft genome resource for the thread blight pathogen Marasmius tenuissimus strain MS-2.</title>
        <authorList>
            <person name="Yulfo-Soto G.E."/>
            <person name="Baruah I.K."/>
            <person name="Amoako-Attah I."/>
            <person name="Bukari Y."/>
            <person name="Meinhardt L.W."/>
            <person name="Bailey B.A."/>
            <person name="Cohen S.P."/>
        </authorList>
    </citation>
    <scope>NUCLEOTIDE SEQUENCE [LARGE SCALE GENOMIC DNA]</scope>
    <source>
        <strain evidence="2 3">MS-2</strain>
    </source>
</reference>
<dbReference type="EMBL" id="JBBXMP010001038">
    <property type="protein sequence ID" value="KAL0056709.1"/>
    <property type="molecule type" value="Genomic_DNA"/>
</dbReference>
<feature type="non-terminal residue" evidence="2">
    <location>
        <position position="1"/>
    </location>
</feature>
<keyword evidence="3" id="KW-1185">Reference proteome</keyword>
<accession>A0ABR2Z6V4</accession>
<evidence type="ECO:0000256" key="1">
    <source>
        <dbReference type="SAM" id="MobiDB-lite"/>
    </source>
</evidence>
<sequence>RKLARNTGRNPMTETESDLALVAQGQKLPIPAPLPSPQHQRPIENNERSQVSAALRADGIASGRNDLDEVVERAVEGLRSQLNVMAQRVAQLENELAEQAPPDYTSSYSPSRPSD</sequence>
<name>A0ABR2Z6V4_9AGAR</name>
<gene>
    <name evidence="2" type="ORF">AAF712_016686</name>
</gene>
<comment type="caution">
    <text evidence="2">The sequence shown here is derived from an EMBL/GenBank/DDBJ whole genome shotgun (WGS) entry which is preliminary data.</text>
</comment>
<feature type="region of interest" description="Disordered" evidence="1">
    <location>
        <begin position="28"/>
        <end position="51"/>
    </location>
</feature>
<feature type="region of interest" description="Disordered" evidence="1">
    <location>
        <begin position="94"/>
        <end position="115"/>
    </location>
</feature>
<feature type="compositionally biased region" description="Polar residues" evidence="1">
    <location>
        <begin position="104"/>
        <end position="115"/>
    </location>
</feature>
<proteinExistence type="predicted"/>
<evidence type="ECO:0000313" key="3">
    <source>
        <dbReference type="Proteomes" id="UP001437256"/>
    </source>
</evidence>
<evidence type="ECO:0000313" key="2">
    <source>
        <dbReference type="EMBL" id="KAL0056709.1"/>
    </source>
</evidence>
<organism evidence="2 3">
    <name type="scientific">Marasmius tenuissimus</name>
    <dbReference type="NCBI Taxonomy" id="585030"/>
    <lineage>
        <taxon>Eukaryota</taxon>
        <taxon>Fungi</taxon>
        <taxon>Dikarya</taxon>
        <taxon>Basidiomycota</taxon>
        <taxon>Agaricomycotina</taxon>
        <taxon>Agaricomycetes</taxon>
        <taxon>Agaricomycetidae</taxon>
        <taxon>Agaricales</taxon>
        <taxon>Marasmiineae</taxon>
        <taxon>Marasmiaceae</taxon>
        <taxon>Marasmius</taxon>
    </lineage>
</organism>
<dbReference type="Proteomes" id="UP001437256">
    <property type="component" value="Unassembled WGS sequence"/>
</dbReference>
<protein>
    <submittedName>
        <fullName evidence="2">Uncharacterized protein</fullName>
    </submittedName>
</protein>